<evidence type="ECO:0000256" key="4">
    <source>
        <dbReference type="SAM" id="MobiDB-lite"/>
    </source>
</evidence>
<evidence type="ECO:0000256" key="2">
    <source>
        <dbReference type="ARBA" id="ARBA00022827"/>
    </source>
</evidence>
<dbReference type="Pfam" id="PF00941">
    <property type="entry name" value="FAD_binding_5"/>
    <property type="match status" value="1"/>
</dbReference>
<dbReference type="RefSeq" id="WP_398718926.1">
    <property type="nucleotide sequence ID" value="NZ_JBIRWE010000008.1"/>
</dbReference>
<keyword evidence="2" id="KW-0274">FAD</keyword>
<dbReference type="Gene3D" id="3.30.390.50">
    <property type="entry name" value="CO dehydrogenase flavoprotein, C-terminal domain"/>
    <property type="match status" value="1"/>
</dbReference>
<evidence type="ECO:0000256" key="1">
    <source>
        <dbReference type="ARBA" id="ARBA00022630"/>
    </source>
</evidence>
<dbReference type="PROSITE" id="PS51387">
    <property type="entry name" value="FAD_PCMH"/>
    <property type="match status" value="1"/>
</dbReference>
<protein>
    <submittedName>
        <fullName evidence="6">FAD binding domain-containing protein</fullName>
    </submittedName>
</protein>
<name>A0ABW7UY36_9ACTN</name>
<keyword evidence="7" id="KW-1185">Reference proteome</keyword>
<gene>
    <name evidence="6" type="ORF">ACH429_19465</name>
</gene>
<dbReference type="SUPFAM" id="SSF55447">
    <property type="entry name" value="CO dehydrogenase flavoprotein C-terminal domain-like"/>
    <property type="match status" value="1"/>
</dbReference>
<comment type="caution">
    <text evidence="6">The sequence shown here is derived from an EMBL/GenBank/DDBJ whole genome shotgun (WGS) entry which is preliminary data.</text>
</comment>
<feature type="non-terminal residue" evidence="6">
    <location>
        <position position="324"/>
    </location>
</feature>
<proteinExistence type="predicted"/>
<dbReference type="InterPro" id="IPR036683">
    <property type="entry name" value="CO_DH_flav_C_dom_sf"/>
</dbReference>
<dbReference type="InterPro" id="IPR051312">
    <property type="entry name" value="Diverse_Substr_Oxidored"/>
</dbReference>
<dbReference type="PANTHER" id="PTHR42659">
    <property type="entry name" value="XANTHINE DEHYDROGENASE SUBUNIT C-RELATED"/>
    <property type="match status" value="1"/>
</dbReference>
<evidence type="ECO:0000313" key="7">
    <source>
        <dbReference type="Proteomes" id="UP001611548"/>
    </source>
</evidence>
<reference evidence="6 7" key="1">
    <citation type="submission" date="2024-10" db="EMBL/GenBank/DDBJ databases">
        <title>The Natural Products Discovery Center: Release of the First 8490 Sequenced Strains for Exploring Actinobacteria Biosynthetic Diversity.</title>
        <authorList>
            <person name="Kalkreuter E."/>
            <person name="Kautsar S.A."/>
            <person name="Yang D."/>
            <person name="Bader C.D."/>
            <person name="Teijaro C.N."/>
            <person name="Fluegel L."/>
            <person name="Davis C.M."/>
            <person name="Simpson J.R."/>
            <person name="Lauterbach L."/>
            <person name="Steele A.D."/>
            <person name="Gui C."/>
            <person name="Meng S."/>
            <person name="Li G."/>
            <person name="Viehrig K."/>
            <person name="Ye F."/>
            <person name="Su P."/>
            <person name="Kiefer A.F."/>
            <person name="Nichols A."/>
            <person name="Cepeda A.J."/>
            <person name="Yan W."/>
            <person name="Fan B."/>
            <person name="Jiang Y."/>
            <person name="Adhikari A."/>
            <person name="Zheng C.-J."/>
            <person name="Schuster L."/>
            <person name="Cowan T.M."/>
            <person name="Smanski M.J."/>
            <person name="Chevrette M.G."/>
            <person name="De Carvalho L.P.S."/>
            <person name="Shen B."/>
        </authorList>
    </citation>
    <scope>NUCLEOTIDE SEQUENCE [LARGE SCALE GENOMIC DNA]</scope>
    <source>
        <strain evidence="6 7">NPDC020327</strain>
    </source>
</reference>
<dbReference type="InterPro" id="IPR016167">
    <property type="entry name" value="FAD-bd_PCMH_sub1"/>
</dbReference>
<dbReference type="Gene3D" id="3.30.43.10">
    <property type="entry name" value="Uridine Diphospho-n-acetylenolpyruvylglucosamine Reductase, domain 2"/>
    <property type="match status" value="1"/>
</dbReference>
<organism evidence="6 7">
    <name type="scientific">Streptomyces pathocidini</name>
    <dbReference type="NCBI Taxonomy" id="1650571"/>
    <lineage>
        <taxon>Bacteria</taxon>
        <taxon>Bacillati</taxon>
        <taxon>Actinomycetota</taxon>
        <taxon>Actinomycetes</taxon>
        <taxon>Kitasatosporales</taxon>
        <taxon>Streptomycetaceae</taxon>
        <taxon>Streptomyces</taxon>
    </lineage>
</organism>
<dbReference type="InterPro" id="IPR016166">
    <property type="entry name" value="FAD-bd_PCMH"/>
</dbReference>
<evidence type="ECO:0000313" key="6">
    <source>
        <dbReference type="EMBL" id="MFI1966254.1"/>
    </source>
</evidence>
<dbReference type="Proteomes" id="UP001611548">
    <property type="component" value="Unassembled WGS sequence"/>
</dbReference>
<feature type="region of interest" description="Disordered" evidence="4">
    <location>
        <begin position="255"/>
        <end position="291"/>
    </location>
</feature>
<dbReference type="EMBL" id="JBIRWE010000008">
    <property type="protein sequence ID" value="MFI1966254.1"/>
    <property type="molecule type" value="Genomic_DNA"/>
</dbReference>
<dbReference type="InterPro" id="IPR016169">
    <property type="entry name" value="FAD-bd_PCMH_sub2"/>
</dbReference>
<sequence>MTAVAFDYTAPTTLDAALRALHAPGRSVAPLAGGQSLVPLLTRREVRPDAVVDLNGVPGLAGVDIGPDRVRVGAMTRLRDLERHGGLAAALPVLVSAAALVAHPHIRTRATLGGSLCHAAPAAELPAVAVALGADVVLRSVRGVRSIPAAGFATGPGTTVRAPDEVVTEVVFPRTGGLAHEFSELCTRGGTGYPVAGVCLGLRVGGGLIREACVVVSGCGPLPVRLPGVEAALVGRAVAGPHPGLVAAVVAETAQAPGRGRESGRGPEAGGGPGPGPEAGPGHVPEPALEDVEAALVGRAVAGPHPGLVAAVVAETAQAPGRGR</sequence>
<keyword evidence="3" id="KW-0560">Oxidoreductase</keyword>
<dbReference type="InterPro" id="IPR036318">
    <property type="entry name" value="FAD-bd_PCMH-like_sf"/>
</dbReference>
<keyword evidence="1" id="KW-0285">Flavoprotein</keyword>
<evidence type="ECO:0000259" key="5">
    <source>
        <dbReference type="PROSITE" id="PS51387"/>
    </source>
</evidence>
<feature type="compositionally biased region" description="Gly residues" evidence="4">
    <location>
        <begin position="267"/>
        <end position="279"/>
    </location>
</feature>
<dbReference type="InterPro" id="IPR002346">
    <property type="entry name" value="Mopterin_DH_FAD-bd"/>
</dbReference>
<evidence type="ECO:0000256" key="3">
    <source>
        <dbReference type="ARBA" id="ARBA00023002"/>
    </source>
</evidence>
<feature type="domain" description="FAD-binding PCMH-type" evidence="5">
    <location>
        <begin position="1"/>
        <end position="177"/>
    </location>
</feature>
<dbReference type="SUPFAM" id="SSF56176">
    <property type="entry name" value="FAD-binding/transporter-associated domain-like"/>
    <property type="match status" value="1"/>
</dbReference>
<dbReference type="PANTHER" id="PTHR42659:SF2">
    <property type="entry name" value="XANTHINE DEHYDROGENASE SUBUNIT C-RELATED"/>
    <property type="match status" value="1"/>
</dbReference>
<accession>A0ABW7UY36</accession>
<dbReference type="Gene3D" id="3.30.465.10">
    <property type="match status" value="1"/>
</dbReference>